<comment type="caution">
    <text evidence="3">The sequence shown here is derived from an EMBL/GenBank/DDBJ whole genome shotgun (WGS) entry which is preliminary data.</text>
</comment>
<dbReference type="STRING" id="1451189.CFAL_08100"/>
<protein>
    <recommendedName>
        <fullName evidence="5">Esterase</fullName>
    </recommendedName>
</protein>
<evidence type="ECO:0000256" key="2">
    <source>
        <dbReference type="SAM" id="SignalP"/>
    </source>
</evidence>
<keyword evidence="2" id="KW-0732">Signal</keyword>
<dbReference type="RefSeq" id="WP_119665189.1">
    <property type="nucleotide sequence ID" value="NZ_QXJK01000012.1"/>
</dbReference>
<proteinExistence type="predicted"/>
<sequence>MTRKTGLRRSALAVAASASLVLGLAACSDDNNDSAASNVSSAAEKATDAAGSAVSSATDAAGSAVSSATDAMSDNAEGDKMVEADSVDGQKLEIPAAVNDAWKKADGKDGKFGGLVGTESNDNGTLVTFENGMMTYSKDTGAVPLIGKIGETWVNGGGLDNALGLPTAPEEGSASNGWTQQFQNGSMEWNNKSGEWGETIVMN</sequence>
<dbReference type="AlphaFoldDB" id="A0A418Q5B7"/>
<keyword evidence="4" id="KW-1185">Reference proteome</keyword>
<organism evidence="3 4">
    <name type="scientific">Corynebacterium falsenii</name>
    <dbReference type="NCBI Taxonomy" id="108486"/>
    <lineage>
        <taxon>Bacteria</taxon>
        <taxon>Bacillati</taxon>
        <taxon>Actinomycetota</taxon>
        <taxon>Actinomycetes</taxon>
        <taxon>Mycobacteriales</taxon>
        <taxon>Corynebacteriaceae</taxon>
        <taxon>Corynebacterium</taxon>
    </lineage>
</organism>
<feature type="compositionally biased region" description="Polar residues" evidence="1">
    <location>
        <begin position="184"/>
        <end position="193"/>
    </location>
</feature>
<dbReference type="Pfam" id="PF08310">
    <property type="entry name" value="LGFP"/>
    <property type="match status" value="2"/>
</dbReference>
<reference evidence="3 4" key="1">
    <citation type="submission" date="2018-09" db="EMBL/GenBank/DDBJ databases">
        <title>Optimization and identification of Corynebacterium falsenii FN1-14 from fish paste.</title>
        <authorList>
            <person name="Daroonpunt R."/>
            <person name="Tanasupawat S."/>
        </authorList>
    </citation>
    <scope>NUCLEOTIDE SEQUENCE [LARGE SCALE GENOMIC DNA]</scope>
    <source>
        <strain evidence="3 4">FN1-14</strain>
    </source>
</reference>
<dbReference type="InterPro" id="IPR013207">
    <property type="entry name" value="LGFP"/>
</dbReference>
<accession>A0A418Q5B7</accession>
<gene>
    <name evidence="3" type="ORF">D3M95_09585</name>
</gene>
<name>A0A418Q5B7_9CORY</name>
<evidence type="ECO:0000313" key="3">
    <source>
        <dbReference type="EMBL" id="RIX33758.1"/>
    </source>
</evidence>
<feature type="compositionally biased region" description="Low complexity" evidence="1">
    <location>
        <begin position="31"/>
        <end position="43"/>
    </location>
</feature>
<feature type="region of interest" description="Disordered" evidence="1">
    <location>
        <begin position="31"/>
        <end position="52"/>
    </location>
</feature>
<feature type="region of interest" description="Disordered" evidence="1">
    <location>
        <begin position="184"/>
        <end position="203"/>
    </location>
</feature>
<feature type="signal peptide" evidence="2">
    <location>
        <begin position="1"/>
        <end position="28"/>
    </location>
</feature>
<dbReference type="Proteomes" id="UP000285278">
    <property type="component" value="Unassembled WGS sequence"/>
</dbReference>
<evidence type="ECO:0000256" key="1">
    <source>
        <dbReference type="SAM" id="MobiDB-lite"/>
    </source>
</evidence>
<evidence type="ECO:0000313" key="4">
    <source>
        <dbReference type="Proteomes" id="UP000285278"/>
    </source>
</evidence>
<feature type="chain" id="PRO_5038795966" description="Esterase" evidence="2">
    <location>
        <begin position="29"/>
        <end position="203"/>
    </location>
</feature>
<dbReference type="PROSITE" id="PS51257">
    <property type="entry name" value="PROKAR_LIPOPROTEIN"/>
    <property type="match status" value="1"/>
</dbReference>
<dbReference type="OrthoDB" id="4369514at2"/>
<evidence type="ECO:0008006" key="5">
    <source>
        <dbReference type="Google" id="ProtNLM"/>
    </source>
</evidence>
<dbReference type="EMBL" id="QXJK01000012">
    <property type="protein sequence ID" value="RIX33758.1"/>
    <property type="molecule type" value="Genomic_DNA"/>
</dbReference>